<sequence>MTLVDSLPHNGPGIADIVVETILLFFCYVTLGLRLWSRRIKGIRWQLNDYLIIVATILMTGRYVNELLAIFLGGLGLHVQEVAAVAGTTALSKLLQIVYIADLLWVTITTLVKLSILHFYLSVFHIEKKFVYACYFTMALCAAYWIGCFFSFAFFCTPVEKIWHPALPGHCGEPNSKYIASASIDLAVDIIIIVLPMPIIWTLQMPLGRKVGLIGVFAIGLFIIAITAVRFKFFVELDFNDLTYGFWRMALFSALVPLLGIISANIPIIPPAFQRIFRTNVLATQVQSNTGGSSSAGFSKKKGGDTFNETEFERLSDPEIPLVEVHGNRYPGKESPNGEGDRIKITTGWSVHSTIV</sequence>
<name>A0A6A5T9X8_9PLEO</name>
<feature type="transmembrane region" description="Helical" evidence="6">
    <location>
        <begin position="178"/>
        <end position="201"/>
    </location>
</feature>
<evidence type="ECO:0000313" key="8">
    <source>
        <dbReference type="EMBL" id="KAF1948944.1"/>
    </source>
</evidence>
<accession>A0A6A5T9X8</accession>
<evidence type="ECO:0000256" key="2">
    <source>
        <dbReference type="ARBA" id="ARBA00022692"/>
    </source>
</evidence>
<feature type="transmembrane region" description="Helical" evidence="6">
    <location>
        <begin position="51"/>
        <end position="77"/>
    </location>
</feature>
<dbReference type="PANTHER" id="PTHR33048:SF47">
    <property type="entry name" value="INTEGRAL MEMBRANE PROTEIN-RELATED"/>
    <property type="match status" value="1"/>
</dbReference>
<feature type="transmembrane region" description="Helical" evidence="6">
    <location>
        <begin position="133"/>
        <end position="155"/>
    </location>
</feature>
<dbReference type="GO" id="GO:0016020">
    <property type="term" value="C:membrane"/>
    <property type="evidence" value="ECO:0007669"/>
    <property type="project" value="UniProtKB-SubCell"/>
</dbReference>
<proteinExistence type="inferred from homology"/>
<feature type="transmembrane region" description="Helical" evidence="6">
    <location>
        <begin position="12"/>
        <end position="31"/>
    </location>
</feature>
<evidence type="ECO:0000313" key="9">
    <source>
        <dbReference type="Proteomes" id="UP000800035"/>
    </source>
</evidence>
<evidence type="ECO:0000256" key="1">
    <source>
        <dbReference type="ARBA" id="ARBA00004141"/>
    </source>
</evidence>
<dbReference type="Pfam" id="PF20684">
    <property type="entry name" value="Fung_rhodopsin"/>
    <property type="match status" value="1"/>
</dbReference>
<feature type="domain" description="Rhodopsin" evidence="7">
    <location>
        <begin position="33"/>
        <end position="274"/>
    </location>
</feature>
<feature type="transmembrane region" description="Helical" evidence="6">
    <location>
        <begin position="245"/>
        <end position="268"/>
    </location>
</feature>
<gene>
    <name evidence="8" type="ORF">CC80DRAFT_599299</name>
</gene>
<dbReference type="Proteomes" id="UP000800035">
    <property type="component" value="Unassembled WGS sequence"/>
</dbReference>
<dbReference type="InterPro" id="IPR049326">
    <property type="entry name" value="Rhodopsin_dom_fungi"/>
</dbReference>
<evidence type="ECO:0000256" key="5">
    <source>
        <dbReference type="ARBA" id="ARBA00038359"/>
    </source>
</evidence>
<organism evidence="8 9">
    <name type="scientific">Byssothecium circinans</name>
    <dbReference type="NCBI Taxonomy" id="147558"/>
    <lineage>
        <taxon>Eukaryota</taxon>
        <taxon>Fungi</taxon>
        <taxon>Dikarya</taxon>
        <taxon>Ascomycota</taxon>
        <taxon>Pezizomycotina</taxon>
        <taxon>Dothideomycetes</taxon>
        <taxon>Pleosporomycetidae</taxon>
        <taxon>Pleosporales</taxon>
        <taxon>Massarineae</taxon>
        <taxon>Massarinaceae</taxon>
        <taxon>Byssothecium</taxon>
    </lineage>
</organism>
<keyword evidence="4 6" id="KW-0472">Membrane</keyword>
<evidence type="ECO:0000259" key="7">
    <source>
        <dbReference type="Pfam" id="PF20684"/>
    </source>
</evidence>
<feature type="transmembrane region" description="Helical" evidence="6">
    <location>
        <begin position="97"/>
        <end position="121"/>
    </location>
</feature>
<protein>
    <recommendedName>
        <fullName evidence="7">Rhodopsin domain-containing protein</fullName>
    </recommendedName>
</protein>
<feature type="transmembrane region" description="Helical" evidence="6">
    <location>
        <begin position="213"/>
        <end position="233"/>
    </location>
</feature>
<comment type="subcellular location">
    <subcellularLocation>
        <location evidence="1">Membrane</location>
        <topology evidence="1">Multi-pass membrane protein</topology>
    </subcellularLocation>
</comment>
<dbReference type="EMBL" id="ML977045">
    <property type="protein sequence ID" value="KAF1948944.1"/>
    <property type="molecule type" value="Genomic_DNA"/>
</dbReference>
<evidence type="ECO:0000256" key="4">
    <source>
        <dbReference type="ARBA" id="ARBA00023136"/>
    </source>
</evidence>
<keyword evidence="9" id="KW-1185">Reference proteome</keyword>
<dbReference type="InterPro" id="IPR052337">
    <property type="entry name" value="SAT4-like"/>
</dbReference>
<dbReference type="OrthoDB" id="10017208at2759"/>
<keyword evidence="3 6" id="KW-1133">Transmembrane helix</keyword>
<reference evidence="8" key="1">
    <citation type="journal article" date="2020" name="Stud. Mycol.">
        <title>101 Dothideomycetes genomes: a test case for predicting lifestyles and emergence of pathogens.</title>
        <authorList>
            <person name="Haridas S."/>
            <person name="Albert R."/>
            <person name="Binder M."/>
            <person name="Bloem J."/>
            <person name="Labutti K."/>
            <person name="Salamov A."/>
            <person name="Andreopoulos B."/>
            <person name="Baker S."/>
            <person name="Barry K."/>
            <person name="Bills G."/>
            <person name="Bluhm B."/>
            <person name="Cannon C."/>
            <person name="Castanera R."/>
            <person name="Culley D."/>
            <person name="Daum C."/>
            <person name="Ezra D."/>
            <person name="Gonzalez J."/>
            <person name="Henrissat B."/>
            <person name="Kuo A."/>
            <person name="Liang C."/>
            <person name="Lipzen A."/>
            <person name="Lutzoni F."/>
            <person name="Magnuson J."/>
            <person name="Mondo S."/>
            <person name="Nolan M."/>
            <person name="Ohm R."/>
            <person name="Pangilinan J."/>
            <person name="Park H.-J."/>
            <person name="Ramirez L."/>
            <person name="Alfaro M."/>
            <person name="Sun H."/>
            <person name="Tritt A."/>
            <person name="Yoshinaga Y."/>
            <person name="Zwiers L.-H."/>
            <person name="Turgeon B."/>
            <person name="Goodwin S."/>
            <person name="Spatafora J."/>
            <person name="Crous P."/>
            <person name="Grigoriev I."/>
        </authorList>
    </citation>
    <scope>NUCLEOTIDE SEQUENCE</scope>
    <source>
        <strain evidence="8">CBS 675.92</strain>
    </source>
</reference>
<dbReference type="PANTHER" id="PTHR33048">
    <property type="entry name" value="PTH11-LIKE INTEGRAL MEMBRANE PROTEIN (AFU_ORTHOLOGUE AFUA_5G11245)"/>
    <property type="match status" value="1"/>
</dbReference>
<evidence type="ECO:0000256" key="6">
    <source>
        <dbReference type="SAM" id="Phobius"/>
    </source>
</evidence>
<dbReference type="AlphaFoldDB" id="A0A6A5T9X8"/>
<evidence type="ECO:0000256" key="3">
    <source>
        <dbReference type="ARBA" id="ARBA00022989"/>
    </source>
</evidence>
<comment type="similarity">
    <text evidence="5">Belongs to the SAT4 family.</text>
</comment>
<keyword evidence="2 6" id="KW-0812">Transmembrane</keyword>